<reference evidence="2 3" key="1">
    <citation type="submission" date="2020-04" db="EMBL/GenBank/DDBJ databases">
        <title>Genome sequencing of novel species.</title>
        <authorList>
            <person name="Heo J."/>
            <person name="Kim S.-J."/>
            <person name="Kim J.-S."/>
            <person name="Hong S.-B."/>
            <person name="Kwon S.-W."/>
        </authorList>
    </citation>
    <scope>NUCLEOTIDE SEQUENCE [LARGE SCALE GENOMIC DNA]</scope>
    <source>
        <strain evidence="2 3">MFER-1</strain>
    </source>
</reference>
<protein>
    <submittedName>
        <fullName evidence="2">Uncharacterized protein</fullName>
    </submittedName>
</protein>
<organism evidence="2 3">
    <name type="scientific">Cohnella herbarum</name>
    <dbReference type="NCBI Taxonomy" id="2728023"/>
    <lineage>
        <taxon>Bacteria</taxon>
        <taxon>Bacillati</taxon>
        <taxon>Bacillota</taxon>
        <taxon>Bacilli</taxon>
        <taxon>Bacillales</taxon>
        <taxon>Paenibacillaceae</taxon>
        <taxon>Cohnella</taxon>
    </lineage>
</organism>
<evidence type="ECO:0000313" key="3">
    <source>
        <dbReference type="Proteomes" id="UP000502248"/>
    </source>
</evidence>
<proteinExistence type="predicted"/>
<dbReference type="RefSeq" id="WP_169278921.1">
    <property type="nucleotide sequence ID" value="NZ_CP051680.1"/>
</dbReference>
<dbReference type="EMBL" id="CP051680">
    <property type="protein sequence ID" value="QJD82623.1"/>
    <property type="molecule type" value="Genomic_DNA"/>
</dbReference>
<gene>
    <name evidence="2" type="ORF">HH215_05075</name>
</gene>
<dbReference type="KEGG" id="cheb:HH215_05075"/>
<feature type="region of interest" description="Disordered" evidence="1">
    <location>
        <begin position="62"/>
        <end position="81"/>
    </location>
</feature>
<accession>A0A7Z2VG77</accession>
<keyword evidence="3" id="KW-1185">Reference proteome</keyword>
<dbReference type="AlphaFoldDB" id="A0A7Z2VG77"/>
<sequence>MFNHYQDLRDLSEQRHAEWERLIQEQSDRQQWESEHRYNRGAPLRGLSKILPSNWFNRIDRNQSANAKEGNSRCPATLPNH</sequence>
<dbReference type="Proteomes" id="UP000502248">
    <property type="component" value="Chromosome"/>
</dbReference>
<evidence type="ECO:0000313" key="2">
    <source>
        <dbReference type="EMBL" id="QJD82623.1"/>
    </source>
</evidence>
<name>A0A7Z2VG77_9BACL</name>
<evidence type="ECO:0000256" key="1">
    <source>
        <dbReference type="SAM" id="MobiDB-lite"/>
    </source>
</evidence>